<keyword evidence="4 7" id="KW-0106">Calcium</keyword>
<evidence type="ECO:0000313" key="9">
    <source>
        <dbReference type="EMBL" id="CAL4067716.1"/>
    </source>
</evidence>
<keyword evidence="5" id="KW-1133">Transmembrane helix</keyword>
<evidence type="ECO:0000256" key="7">
    <source>
        <dbReference type="PROSITE-ProRule" id="PRU00043"/>
    </source>
</evidence>
<dbReference type="PROSITE" id="PS00232">
    <property type="entry name" value="CADHERIN_1"/>
    <property type="match status" value="1"/>
</dbReference>
<dbReference type="SMART" id="SM00112">
    <property type="entry name" value="CA"/>
    <property type="match status" value="1"/>
</dbReference>
<organism evidence="9 10">
    <name type="scientific">Meganyctiphanes norvegica</name>
    <name type="common">Northern krill</name>
    <name type="synonym">Thysanopoda norvegica</name>
    <dbReference type="NCBI Taxonomy" id="48144"/>
    <lineage>
        <taxon>Eukaryota</taxon>
        <taxon>Metazoa</taxon>
        <taxon>Ecdysozoa</taxon>
        <taxon>Arthropoda</taxon>
        <taxon>Crustacea</taxon>
        <taxon>Multicrustacea</taxon>
        <taxon>Malacostraca</taxon>
        <taxon>Eumalacostraca</taxon>
        <taxon>Eucarida</taxon>
        <taxon>Euphausiacea</taxon>
        <taxon>Euphausiidae</taxon>
        <taxon>Meganyctiphanes</taxon>
    </lineage>
</organism>
<dbReference type="PANTHER" id="PTHR24026">
    <property type="entry name" value="FAT ATYPICAL CADHERIN-RELATED"/>
    <property type="match status" value="1"/>
</dbReference>
<keyword evidence="6" id="KW-0472">Membrane</keyword>
<accession>A0AAV2PZI7</accession>
<dbReference type="GO" id="GO:0007156">
    <property type="term" value="P:homophilic cell adhesion via plasma membrane adhesion molecules"/>
    <property type="evidence" value="ECO:0007669"/>
    <property type="project" value="InterPro"/>
</dbReference>
<evidence type="ECO:0000256" key="6">
    <source>
        <dbReference type="ARBA" id="ARBA00023136"/>
    </source>
</evidence>
<comment type="caution">
    <text evidence="9">The sequence shown here is derived from an EMBL/GenBank/DDBJ whole genome shotgun (WGS) entry which is preliminary data.</text>
</comment>
<evidence type="ECO:0000256" key="3">
    <source>
        <dbReference type="ARBA" id="ARBA00022737"/>
    </source>
</evidence>
<proteinExistence type="predicted"/>
<dbReference type="GO" id="GO:0005886">
    <property type="term" value="C:plasma membrane"/>
    <property type="evidence" value="ECO:0007669"/>
    <property type="project" value="UniProtKB-SubCell"/>
</dbReference>
<dbReference type="PANTHER" id="PTHR24026:SF126">
    <property type="entry name" value="PROTOCADHERIN FAT 4"/>
    <property type="match status" value="1"/>
</dbReference>
<dbReference type="SUPFAM" id="SSF49313">
    <property type="entry name" value="Cadherin-like"/>
    <property type="match status" value="2"/>
</dbReference>
<protein>
    <recommendedName>
        <fullName evidence="8">Cadherin domain-containing protein</fullName>
    </recommendedName>
</protein>
<dbReference type="Pfam" id="PF00028">
    <property type="entry name" value="Cadherin"/>
    <property type="match status" value="1"/>
</dbReference>
<evidence type="ECO:0000259" key="8">
    <source>
        <dbReference type="PROSITE" id="PS50268"/>
    </source>
</evidence>
<gene>
    <name evidence="9" type="ORF">MNOR_LOCUS6666</name>
</gene>
<dbReference type="PRINTS" id="PR00205">
    <property type="entry name" value="CADHERIN"/>
</dbReference>
<dbReference type="GO" id="GO:0005509">
    <property type="term" value="F:calcium ion binding"/>
    <property type="evidence" value="ECO:0007669"/>
    <property type="project" value="UniProtKB-UniRule"/>
</dbReference>
<dbReference type="Gene3D" id="2.60.40.60">
    <property type="entry name" value="Cadherins"/>
    <property type="match status" value="2"/>
</dbReference>
<dbReference type="CDD" id="cd11304">
    <property type="entry name" value="Cadherin_repeat"/>
    <property type="match status" value="2"/>
</dbReference>
<comment type="subcellular location">
    <subcellularLocation>
        <location evidence="1">Membrane</location>
    </subcellularLocation>
</comment>
<feature type="non-terminal residue" evidence="9">
    <location>
        <position position="1"/>
    </location>
</feature>
<evidence type="ECO:0000313" key="10">
    <source>
        <dbReference type="Proteomes" id="UP001497623"/>
    </source>
</evidence>
<sequence length="184" mass="20331">VSSYFNEEISGIAHVEVLVSVEDENDNPPVFMNTPYIGVIPLDSDAGQQVFRVHAVDMDALENRQISYELHSGDRDLFFVNPSNGAISLLQTIEGLQSNYHIVISAFDNGTPPLSSDASVELKVVDQSMPVFDLQFYMAIVREDILLHTPVISVHAVSQLNHRLIYTIVGGNTNSVFAIDFEHG</sequence>
<evidence type="ECO:0000256" key="4">
    <source>
        <dbReference type="ARBA" id="ARBA00022837"/>
    </source>
</evidence>
<dbReference type="InterPro" id="IPR015919">
    <property type="entry name" value="Cadherin-like_sf"/>
</dbReference>
<dbReference type="InterPro" id="IPR020894">
    <property type="entry name" value="Cadherin_CS"/>
</dbReference>
<dbReference type="InterPro" id="IPR002126">
    <property type="entry name" value="Cadherin-like_dom"/>
</dbReference>
<keyword evidence="10" id="KW-1185">Reference proteome</keyword>
<evidence type="ECO:0000256" key="5">
    <source>
        <dbReference type="ARBA" id="ARBA00022989"/>
    </source>
</evidence>
<dbReference type="Proteomes" id="UP001497623">
    <property type="component" value="Unassembled WGS sequence"/>
</dbReference>
<dbReference type="FunFam" id="2.60.40.60:FF:000021">
    <property type="entry name" value="FAT atypical cadherin 1"/>
    <property type="match status" value="1"/>
</dbReference>
<evidence type="ECO:0000256" key="1">
    <source>
        <dbReference type="ARBA" id="ARBA00004370"/>
    </source>
</evidence>
<feature type="domain" description="Cadherin" evidence="8">
    <location>
        <begin position="32"/>
        <end position="132"/>
    </location>
</feature>
<keyword evidence="2" id="KW-0812">Transmembrane</keyword>
<dbReference type="EMBL" id="CAXKWB010002781">
    <property type="protein sequence ID" value="CAL4067716.1"/>
    <property type="molecule type" value="Genomic_DNA"/>
</dbReference>
<name>A0AAV2PZI7_MEGNR</name>
<dbReference type="PROSITE" id="PS50268">
    <property type="entry name" value="CADHERIN_2"/>
    <property type="match status" value="1"/>
</dbReference>
<evidence type="ECO:0000256" key="2">
    <source>
        <dbReference type="ARBA" id="ARBA00022692"/>
    </source>
</evidence>
<keyword evidence="3" id="KW-0677">Repeat</keyword>
<reference evidence="9 10" key="1">
    <citation type="submission" date="2024-05" db="EMBL/GenBank/DDBJ databases">
        <authorList>
            <person name="Wallberg A."/>
        </authorList>
    </citation>
    <scope>NUCLEOTIDE SEQUENCE [LARGE SCALE GENOMIC DNA]</scope>
</reference>
<dbReference type="AlphaFoldDB" id="A0AAV2PZI7"/>